<dbReference type="Pfam" id="PF00512">
    <property type="entry name" value="HisKA"/>
    <property type="match status" value="1"/>
</dbReference>
<protein>
    <recommendedName>
        <fullName evidence="3">histidine kinase</fullName>
        <ecNumber evidence="3">2.7.13.3</ecNumber>
    </recommendedName>
</protein>
<keyword evidence="14" id="KW-0175">Coiled coil</keyword>
<dbReference type="GO" id="GO:0005524">
    <property type="term" value="F:ATP binding"/>
    <property type="evidence" value="ECO:0007669"/>
    <property type="project" value="UniProtKB-KW"/>
</dbReference>
<evidence type="ECO:0000256" key="11">
    <source>
        <dbReference type="ARBA" id="ARBA00022989"/>
    </source>
</evidence>
<dbReference type="SMART" id="SM00220">
    <property type="entry name" value="S_TKc"/>
    <property type="match status" value="1"/>
</dbReference>
<feature type="region of interest" description="Disordered" evidence="15">
    <location>
        <begin position="2321"/>
        <end position="2357"/>
    </location>
</feature>
<dbReference type="Pfam" id="PF13185">
    <property type="entry name" value="GAF_2"/>
    <property type="match status" value="1"/>
</dbReference>
<dbReference type="CDD" id="cd00082">
    <property type="entry name" value="HisKA"/>
    <property type="match status" value="1"/>
</dbReference>
<feature type="region of interest" description="Disordered" evidence="15">
    <location>
        <begin position="2122"/>
        <end position="2146"/>
    </location>
</feature>
<dbReference type="PROSITE" id="PS50011">
    <property type="entry name" value="PROTEIN_KINASE_DOM"/>
    <property type="match status" value="1"/>
</dbReference>
<evidence type="ECO:0000256" key="14">
    <source>
        <dbReference type="SAM" id="Coils"/>
    </source>
</evidence>
<evidence type="ECO:0000259" key="18">
    <source>
        <dbReference type="PROSITE" id="PS50110"/>
    </source>
</evidence>
<gene>
    <name evidence="19" type="ORF">BDV96DRAFT_646182</name>
</gene>
<feature type="coiled-coil region" evidence="14">
    <location>
        <begin position="1849"/>
        <end position="1882"/>
    </location>
</feature>
<dbReference type="FunFam" id="3.40.50.2300:FF:000285">
    <property type="entry name" value="Putative sensor histidine kinase/response regulator"/>
    <property type="match status" value="1"/>
</dbReference>
<dbReference type="SMART" id="SM00388">
    <property type="entry name" value="HisKA"/>
    <property type="match status" value="1"/>
</dbReference>
<feature type="compositionally biased region" description="Polar residues" evidence="15">
    <location>
        <begin position="2137"/>
        <end position="2146"/>
    </location>
</feature>
<feature type="compositionally biased region" description="Polar residues" evidence="15">
    <location>
        <begin position="2347"/>
        <end position="2357"/>
    </location>
</feature>
<feature type="region of interest" description="Disordered" evidence="15">
    <location>
        <begin position="428"/>
        <end position="457"/>
    </location>
</feature>
<dbReference type="Gene3D" id="3.30.565.10">
    <property type="entry name" value="Histidine kinase-like ATPase, C-terminal domain"/>
    <property type="match status" value="1"/>
</dbReference>
<keyword evidence="6" id="KW-0808">Transferase</keyword>
<dbReference type="OrthoDB" id="60033at2759"/>
<keyword evidence="8" id="KW-0547">Nucleotide-binding</keyword>
<dbReference type="SMART" id="SM00065">
    <property type="entry name" value="GAF"/>
    <property type="match status" value="1"/>
</dbReference>
<dbReference type="InterPro" id="IPR000719">
    <property type="entry name" value="Prot_kinase_dom"/>
</dbReference>
<feature type="region of interest" description="Disordered" evidence="15">
    <location>
        <begin position="491"/>
        <end position="554"/>
    </location>
</feature>
<dbReference type="Pfam" id="PF00069">
    <property type="entry name" value="Pkinase"/>
    <property type="match status" value="1"/>
</dbReference>
<dbReference type="InterPro" id="IPR005467">
    <property type="entry name" value="His_kinase_dom"/>
</dbReference>
<evidence type="ECO:0000256" key="8">
    <source>
        <dbReference type="ARBA" id="ARBA00022741"/>
    </source>
</evidence>
<feature type="compositionally biased region" description="Polar residues" evidence="15">
    <location>
        <begin position="90"/>
        <end position="100"/>
    </location>
</feature>
<dbReference type="FunFam" id="1.10.287.130:FF:000003">
    <property type="entry name" value="Histidine kinase"/>
    <property type="match status" value="1"/>
</dbReference>
<dbReference type="InterPro" id="IPR011009">
    <property type="entry name" value="Kinase-like_dom_sf"/>
</dbReference>
<dbReference type="FunFam" id="3.30.450.40:FF:000044">
    <property type="entry name" value="Putative sensor histidine kinase/response regulator"/>
    <property type="match status" value="1"/>
</dbReference>
<keyword evidence="10" id="KW-0067">ATP-binding</keyword>
<evidence type="ECO:0000256" key="13">
    <source>
        <dbReference type="PROSITE-ProRule" id="PRU00169"/>
    </source>
</evidence>
<evidence type="ECO:0000256" key="5">
    <source>
        <dbReference type="ARBA" id="ARBA00022553"/>
    </source>
</evidence>
<dbReference type="CDD" id="cd16922">
    <property type="entry name" value="HATPase_EvgS-ArcB-TorS-like"/>
    <property type="match status" value="1"/>
</dbReference>
<dbReference type="CDD" id="cd17546">
    <property type="entry name" value="REC_hyHK_CKI1_RcsC-like"/>
    <property type="match status" value="1"/>
</dbReference>
<dbReference type="EC" id="2.7.13.3" evidence="3"/>
<keyword evidence="20" id="KW-1185">Reference proteome</keyword>
<dbReference type="PROSITE" id="PS50110">
    <property type="entry name" value="RESPONSE_REGULATORY"/>
    <property type="match status" value="1"/>
</dbReference>
<dbReference type="SUPFAM" id="SSF56112">
    <property type="entry name" value="Protein kinase-like (PK-like)"/>
    <property type="match status" value="1"/>
</dbReference>
<evidence type="ECO:0000313" key="19">
    <source>
        <dbReference type="EMBL" id="KAF2115161.1"/>
    </source>
</evidence>
<keyword evidence="11" id="KW-1133">Transmembrane helix</keyword>
<dbReference type="Pfam" id="PF13191">
    <property type="entry name" value="AAA_16"/>
    <property type="match status" value="1"/>
</dbReference>
<dbReference type="GO" id="GO:0005886">
    <property type="term" value="C:plasma membrane"/>
    <property type="evidence" value="ECO:0007669"/>
    <property type="project" value="UniProtKB-SubCell"/>
</dbReference>
<dbReference type="InterPro" id="IPR004358">
    <property type="entry name" value="Sig_transdc_His_kin-like_C"/>
</dbReference>
<feature type="compositionally biased region" description="Low complexity" evidence="15">
    <location>
        <begin position="65"/>
        <end position="80"/>
    </location>
</feature>
<dbReference type="SUPFAM" id="SSF55874">
    <property type="entry name" value="ATPase domain of HSP90 chaperone/DNA topoisomerase II/histidine kinase"/>
    <property type="match status" value="1"/>
</dbReference>
<dbReference type="Proteomes" id="UP000799770">
    <property type="component" value="Unassembled WGS sequence"/>
</dbReference>
<keyword evidence="5 13" id="KW-0597">Phosphoprotein</keyword>
<evidence type="ECO:0000259" key="17">
    <source>
        <dbReference type="PROSITE" id="PS50109"/>
    </source>
</evidence>
<feature type="domain" description="Protein kinase" evidence="16">
    <location>
        <begin position="51"/>
        <end position="378"/>
    </location>
</feature>
<feature type="compositionally biased region" description="Polar residues" evidence="15">
    <location>
        <begin position="515"/>
        <end position="548"/>
    </location>
</feature>
<dbReference type="Gene3D" id="3.40.50.2300">
    <property type="match status" value="1"/>
</dbReference>
<dbReference type="Pfam" id="PF02518">
    <property type="entry name" value="HATPase_c"/>
    <property type="match status" value="1"/>
</dbReference>
<dbReference type="InterPro" id="IPR041664">
    <property type="entry name" value="AAA_16"/>
</dbReference>
<dbReference type="FunFam" id="3.30.565.10:FF:000010">
    <property type="entry name" value="Sensor histidine kinase RcsC"/>
    <property type="match status" value="1"/>
</dbReference>
<evidence type="ECO:0000256" key="6">
    <source>
        <dbReference type="ARBA" id="ARBA00022679"/>
    </source>
</evidence>
<dbReference type="InterPro" id="IPR001789">
    <property type="entry name" value="Sig_transdc_resp-reg_receiver"/>
</dbReference>
<dbReference type="InterPro" id="IPR003661">
    <property type="entry name" value="HisK_dim/P_dom"/>
</dbReference>
<dbReference type="SMART" id="SM00387">
    <property type="entry name" value="HATPase_c"/>
    <property type="match status" value="1"/>
</dbReference>
<evidence type="ECO:0000313" key="20">
    <source>
        <dbReference type="Proteomes" id="UP000799770"/>
    </source>
</evidence>
<keyword evidence="9" id="KW-0418">Kinase</keyword>
<evidence type="ECO:0000256" key="1">
    <source>
        <dbReference type="ARBA" id="ARBA00000085"/>
    </source>
</evidence>
<keyword evidence="12" id="KW-0472">Membrane</keyword>
<feature type="modified residue" description="4-aspartylphosphate" evidence="13">
    <location>
        <position position="2218"/>
    </location>
</feature>
<proteinExistence type="predicted"/>
<evidence type="ECO:0000256" key="10">
    <source>
        <dbReference type="ARBA" id="ARBA00022840"/>
    </source>
</evidence>
<comment type="catalytic activity">
    <reaction evidence="1">
        <text>ATP + protein L-histidine = ADP + protein N-phospho-L-histidine.</text>
        <dbReference type="EC" id="2.7.13.3"/>
    </reaction>
</comment>
<feature type="region of interest" description="Disordered" evidence="15">
    <location>
        <begin position="54"/>
        <end position="101"/>
    </location>
</feature>
<sequence length="2357" mass="262599">MEAPEAEHARRTRFSQILARVLEIPHYTWDTDVEPFHSSYDNWHFFGVQKATRERPISRGRSAGTSITSHSHSPDSSRPPLTRNHKSAGSDASVSTNTASVADVPRDRRVVARVSTHSLRIEREFQLCKLITSKSGPECRHFVRPVEFVKLPAKPGNNEPLVASIVEAPGPNYLRDLVSFGPNAYKTYNKDDRWHFKAFERKDGMPLLTFLDFAVGAAECLEILHHGHGIVHGELRGDAFHFNENGQVKMINFGGGSRSFENGLTSAGWKALSKEVGVELKLAFIAPEQTGRLPAEPDSRTDIYSLGILFYSMLCGAVPFDGDSALDVMQNVLSKRIPPVSAKRMDIPEALSAIIQRMTQKNIEDRYHSTAGLKYDLVRIRELLSEGDGEGLKAFQVGSKDISCFFNLPAKQIGRDRERKAMLDVIERVSRRRRQPPHIGKNFHSMSSNSSYSDPRLDVNQLDDIMSDSTSSRGSDSRVNSVPGPVFMEARQVHQRSQDSIVQSEGSIAEEGTETRPQVSSRFSGESRPSNHSIDGSLSVSRSGQSGMSDGGSLLRTVSNATRLRRRARCEVIAVGAPTGLGKTRLIQSIQSTARSLGYFSSAKFDPTKKAPFDPILKLMSSAFRQIFSEADVNTDFHNNLRTFLKNSGVWGTLSTYLNLPESLLFAGTSPQTPQTPQQKDVELRRQFHRRASSPAVHCGRAGHTAEAWLRSGGASKSSRFMSIFIDVLRLLTFQKLCIWTLEDVQFADPESAELMQHIVAAKIPFVLIFTYREDQDLSREVRSLLPTATRIHLAPFTEAQTADYVAETLHRDREYILPLVAVIQEKSRGNPFYIREILDTCNRKNCVYYCWKQGSWVFDLDKVFKTLESPEYGSSVNNDFISKRIQELPPAAGKLLAWASLLSGTISFTLLKRLLRAKDAPPGITGVPVLRKSESCVTSLQEALGAFVLMSTDDEDKFRFAHDRYFTAALELAEAQWDTKLMHYVIAKTMAAEGHTEDDSASGSKALYMRSRHICLAVDLIKEREDKRAPFRDILYQAAETACESGARSTGTYYYAHCLMLLQDDPWDETAPDVSYQETLQLFVRAAECYWHQAMHDEALSLIRTTFKRAKDPVDMASSFILQSRVLAVRGDAFGAFQALKDCLSLLGTPLPDTTWEQCDAEFQEICALLQSTDKDELLARPLKTDDRLLMTIGPLFIELLSAAFWSNSLLFYQATLKLVGLHLRRGTVSQVALGYVHLGSIAGSRFQMIEFAIETNRIAKRLFNLYPEDHYTFGRGQTLQALFLGHLEYPVGDLIAGLGDAMDASIIAGDRILSILNLGVVAHFKQMASHDNVELEAWIEEAPLEFKNWETDLRGGVFMISARQYARAMQGKTGIHDPALIFNDGDHDTKAYLEYLERSASNPKRPKTFYFIYQLPTLVIYGYHKEAIAVGEQLLPMLDSLWCQRSVYSSFYYLSLAYLALLREEPEHPKRDDYIEFARKAIRKMESLCVVTDVNYRGWIALLTAEIAEVVHDPPTALRCYEEASNHNEVHNFTLDEAFASEAYADFLLRKRAYRPARHVLKDCISTYRKVSAWGKANQLAEKFEWLLRGTSSLTTMDVAVQTTIIDTGNTPFRLQENEEHEAHITGPESVVERTTAWVGPTGSGKKTDGQDLTTGFSAVGLDMLDLSSILESSQVLSSELKVDKLMAKMAEIILESTGADLCGIVIEDSQIEWSVAAVGTSDGVTSFPGGQPLDTVDDLVARQITLYTLRFREMVFVQNLLEDDRFSKVSESYLKRNPDGKAVICVPILHSDHMVGSIYVEGPPNSFTERNTNVLRLLVNQISISLANALLFKEVERVSASNEAMLEMQKRALAQARAAENKAKEAEAIAIRNMRLKEEAAKAKSLFLANVSHELRTPLNGVIGMSELLKASPLNTEQAEYADSIRVCADTLLSIINDLLDYSKLEAGKMNVISMPLSLNETITEVVRALAYTNAERGLKTVEQLELDPELLVMGDPVRLHQILMNLLSNSYKFTPKGSVTVRAIVDSEAEDTIDVTCSVIDTGIGIPEEQKKKLFLPFSQIESSSSRSYGGTGLGLSICKALIENVMDGRVWLESTPGVGTTVSFSLRFQKVARTAAMDRKSISRDPDPMAKFSSQEGNGHEQISGTCIDLSKIPRKELRVCIAEDNLINQRIAISFVQKLGFKCDAYLDGFKTIDALERASDNGRPFHLVLMDVQMPHCDGYEATRLIRKHKDPNIRNVLIIAMTASAIQGDREKCLESGMNNYLAKPVRAQTLKALLESYLNKEGEKEIPNLQQEAKSIVKQALSEAVGEDVSVVNGEGKKSRPPSVRSTTAKKITFAEQLGSNGHSEAKG</sequence>
<dbReference type="InterPro" id="IPR011006">
    <property type="entry name" value="CheY-like_superfamily"/>
</dbReference>
<feature type="domain" description="Response regulatory" evidence="18">
    <location>
        <begin position="2164"/>
        <end position="2287"/>
    </location>
</feature>
<dbReference type="SUPFAM" id="SSF55781">
    <property type="entry name" value="GAF domain-like"/>
    <property type="match status" value="1"/>
</dbReference>
<evidence type="ECO:0000256" key="12">
    <source>
        <dbReference type="ARBA" id="ARBA00023136"/>
    </source>
</evidence>
<reference evidence="19" key="1">
    <citation type="journal article" date="2020" name="Stud. Mycol.">
        <title>101 Dothideomycetes genomes: a test case for predicting lifestyles and emergence of pathogens.</title>
        <authorList>
            <person name="Haridas S."/>
            <person name="Albert R."/>
            <person name="Binder M."/>
            <person name="Bloem J."/>
            <person name="Labutti K."/>
            <person name="Salamov A."/>
            <person name="Andreopoulos B."/>
            <person name="Baker S."/>
            <person name="Barry K."/>
            <person name="Bills G."/>
            <person name="Bluhm B."/>
            <person name="Cannon C."/>
            <person name="Castanera R."/>
            <person name="Culley D."/>
            <person name="Daum C."/>
            <person name="Ezra D."/>
            <person name="Gonzalez J."/>
            <person name="Henrissat B."/>
            <person name="Kuo A."/>
            <person name="Liang C."/>
            <person name="Lipzen A."/>
            <person name="Lutzoni F."/>
            <person name="Magnuson J."/>
            <person name="Mondo S."/>
            <person name="Nolan M."/>
            <person name="Ohm R."/>
            <person name="Pangilinan J."/>
            <person name="Park H.-J."/>
            <person name="Ramirez L."/>
            <person name="Alfaro M."/>
            <person name="Sun H."/>
            <person name="Tritt A."/>
            <person name="Yoshinaga Y."/>
            <person name="Zwiers L.-H."/>
            <person name="Turgeon B."/>
            <person name="Goodwin S."/>
            <person name="Spatafora J."/>
            <person name="Crous P."/>
            <person name="Grigoriev I."/>
        </authorList>
    </citation>
    <scope>NUCLEOTIDE SEQUENCE</scope>
    <source>
        <strain evidence="19">CBS 627.86</strain>
    </source>
</reference>
<organism evidence="19 20">
    <name type="scientific">Lophiotrema nucula</name>
    <dbReference type="NCBI Taxonomy" id="690887"/>
    <lineage>
        <taxon>Eukaryota</taxon>
        <taxon>Fungi</taxon>
        <taxon>Dikarya</taxon>
        <taxon>Ascomycota</taxon>
        <taxon>Pezizomycotina</taxon>
        <taxon>Dothideomycetes</taxon>
        <taxon>Pleosporomycetidae</taxon>
        <taxon>Pleosporales</taxon>
        <taxon>Lophiotremataceae</taxon>
        <taxon>Lophiotrema</taxon>
    </lineage>
</organism>
<dbReference type="SUPFAM" id="SSF47384">
    <property type="entry name" value="Homodimeric domain of signal transducing histidine kinase"/>
    <property type="match status" value="1"/>
</dbReference>
<dbReference type="PANTHER" id="PTHR43047">
    <property type="entry name" value="TWO-COMPONENT HISTIDINE PROTEIN KINASE"/>
    <property type="match status" value="1"/>
</dbReference>
<evidence type="ECO:0000256" key="15">
    <source>
        <dbReference type="SAM" id="MobiDB-lite"/>
    </source>
</evidence>
<dbReference type="SMART" id="SM00448">
    <property type="entry name" value="REC"/>
    <property type="match status" value="1"/>
</dbReference>
<dbReference type="InterPro" id="IPR003594">
    <property type="entry name" value="HATPase_dom"/>
</dbReference>
<accession>A0A6A5Z9R7</accession>
<evidence type="ECO:0000259" key="16">
    <source>
        <dbReference type="PROSITE" id="PS50011"/>
    </source>
</evidence>
<dbReference type="Gene3D" id="3.30.450.40">
    <property type="match status" value="1"/>
</dbReference>
<feature type="compositionally biased region" description="Basic and acidic residues" evidence="15">
    <location>
        <begin position="2122"/>
        <end position="2133"/>
    </location>
</feature>
<dbReference type="InterPro" id="IPR036097">
    <property type="entry name" value="HisK_dim/P_sf"/>
</dbReference>
<evidence type="ECO:0000256" key="3">
    <source>
        <dbReference type="ARBA" id="ARBA00012438"/>
    </source>
</evidence>
<keyword evidence="7" id="KW-0812">Transmembrane</keyword>
<comment type="subcellular location">
    <subcellularLocation>
        <location evidence="2">Cell membrane</location>
        <topology evidence="2">Multi-pass membrane protein</topology>
    </subcellularLocation>
</comment>
<dbReference type="Gene3D" id="1.10.287.130">
    <property type="match status" value="1"/>
</dbReference>
<keyword evidence="4" id="KW-1003">Cell membrane</keyword>
<evidence type="ECO:0000256" key="2">
    <source>
        <dbReference type="ARBA" id="ARBA00004651"/>
    </source>
</evidence>
<dbReference type="PRINTS" id="PR00344">
    <property type="entry name" value="BCTRLSENSOR"/>
</dbReference>
<dbReference type="PROSITE" id="PS50109">
    <property type="entry name" value="HIS_KIN"/>
    <property type="match status" value="1"/>
</dbReference>
<dbReference type="InterPro" id="IPR003018">
    <property type="entry name" value="GAF"/>
</dbReference>
<dbReference type="SUPFAM" id="SSF52172">
    <property type="entry name" value="CheY-like"/>
    <property type="match status" value="1"/>
</dbReference>
<dbReference type="InterPro" id="IPR029016">
    <property type="entry name" value="GAF-like_dom_sf"/>
</dbReference>
<dbReference type="PANTHER" id="PTHR43047:SF46">
    <property type="entry name" value="HISTIDINE KINASE_RESPONSE REGULATOR, PUTATIVE (AFU_ORTHOLOGUE AFUA_3G12550)-RELATED"/>
    <property type="match status" value="1"/>
</dbReference>
<dbReference type="Gene3D" id="1.10.510.10">
    <property type="entry name" value="Transferase(Phosphotransferase) domain 1"/>
    <property type="match status" value="1"/>
</dbReference>
<dbReference type="InterPro" id="IPR036890">
    <property type="entry name" value="HATPase_C_sf"/>
</dbReference>
<evidence type="ECO:0000256" key="9">
    <source>
        <dbReference type="ARBA" id="ARBA00022777"/>
    </source>
</evidence>
<evidence type="ECO:0000256" key="4">
    <source>
        <dbReference type="ARBA" id="ARBA00022475"/>
    </source>
</evidence>
<evidence type="ECO:0000256" key="7">
    <source>
        <dbReference type="ARBA" id="ARBA00022692"/>
    </source>
</evidence>
<feature type="domain" description="Histidine kinase" evidence="17">
    <location>
        <begin position="1893"/>
        <end position="2115"/>
    </location>
</feature>
<dbReference type="EMBL" id="ML977323">
    <property type="protein sequence ID" value="KAF2115161.1"/>
    <property type="molecule type" value="Genomic_DNA"/>
</dbReference>
<dbReference type="Pfam" id="PF00072">
    <property type="entry name" value="Response_reg"/>
    <property type="match status" value="1"/>
</dbReference>
<dbReference type="GO" id="GO:0009927">
    <property type="term" value="F:histidine phosphotransfer kinase activity"/>
    <property type="evidence" value="ECO:0007669"/>
    <property type="project" value="TreeGrafter"/>
</dbReference>
<dbReference type="FunFam" id="1.10.510.10:FF:000579">
    <property type="entry name" value="Sensor histidine kinase/response regulator, putative"/>
    <property type="match status" value="1"/>
</dbReference>
<dbReference type="GO" id="GO:0000155">
    <property type="term" value="F:phosphorelay sensor kinase activity"/>
    <property type="evidence" value="ECO:0007669"/>
    <property type="project" value="InterPro"/>
</dbReference>
<name>A0A6A5Z9R7_9PLEO</name>